<dbReference type="Proteomes" id="UP000289784">
    <property type="component" value="Unassembled WGS sequence"/>
</dbReference>
<comment type="caution">
    <text evidence="2">The sequence shown here is derived from an EMBL/GenBank/DDBJ whole genome shotgun (WGS) entry which is preliminary data.</text>
</comment>
<dbReference type="PANTHER" id="PTHR13696">
    <property type="entry name" value="P-LOOP CONTAINING NUCLEOSIDE TRIPHOSPHATE HYDROLASE"/>
    <property type="match status" value="1"/>
</dbReference>
<dbReference type="AlphaFoldDB" id="A0A4Q1JT48"/>
<proteinExistence type="predicted"/>
<gene>
    <name evidence="2" type="ORF">EPA99_14180</name>
</gene>
<dbReference type="InterPro" id="IPR050678">
    <property type="entry name" value="DNA_Partitioning_ATPase"/>
</dbReference>
<dbReference type="SUPFAM" id="SSF52540">
    <property type="entry name" value="P-loop containing nucleoside triphosphate hydrolases"/>
    <property type="match status" value="1"/>
</dbReference>
<reference evidence="2 3" key="1">
    <citation type="submission" date="2019-01" db="EMBL/GenBank/DDBJ databases">
        <title>Pseudoxanthomonas composti sp. nov., isolated from compost.</title>
        <authorList>
            <person name="Yang G."/>
        </authorList>
    </citation>
    <scope>NUCLEOTIDE SEQUENCE [LARGE SCALE GENOMIC DNA]</scope>
    <source>
        <strain evidence="2 3">GSS15</strain>
    </source>
</reference>
<dbReference type="EMBL" id="SAWZ01000008">
    <property type="protein sequence ID" value="RXR02630.1"/>
    <property type="molecule type" value="Genomic_DNA"/>
</dbReference>
<dbReference type="RefSeq" id="WP_129471897.1">
    <property type="nucleotide sequence ID" value="NZ_SAWZ01000008.1"/>
</dbReference>
<sequence length="274" mass="29545">MRIWAIANQKGGVGKTTTTLSLGRTLAERGQKVLLIDLDPHASLTRAFGVPSEPQPQGVADLFATPPLELAEVARHSEVPNLDYVCAQTALATLERRSANQPGLGLALSQALQRHGQTHDAILLDCPPTLGLLMINALAACDRVIVPTQTEPLALYGLAGMCRTAEMVERSRKRPLPVSVLPTMFDRRTRASNETFQQMQEEYQGKVWNQPIPVDTRLSNADQLVAAHPGVLPGRAMSAYRHALDWILAAEGQVLEPAPGEAAIDAAADVEETA</sequence>
<dbReference type="PANTHER" id="PTHR13696:SF69">
    <property type="entry name" value="PLASMID PARTITIONING PROTEIN-RELATED"/>
    <property type="match status" value="1"/>
</dbReference>
<evidence type="ECO:0000313" key="2">
    <source>
        <dbReference type="EMBL" id="RXR02630.1"/>
    </source>
</evidence>
<dbReference type="OrthoDB" id="9815116at2"/>
<dbReference type="Pfam" id="PF13614">
    <property type="entry name" value="AAA_31"/>
    <property type="match status" value="1"/>
</dbReference>
<feature type="domain" description="AAA" evidence="1">
    <location>
        <begin position="1"/>
        <end position="174"/>
    </location>
</feature>
<name>A0A4Q1JT48_9GAMM</name>
<accession>A0A4Q1JT48</accession>
<dbReference type="InterPro" id="IPR027417">
    <property type="entry name" value="P-loop_NTPase"/>
</dbReference>
<protein>
    <submittedName>
        <fullName evidence="2">ParA family protein</fullName>
    </submittedName>
</protein>
<keyword evidence="3" id="KW-1185">Reference proteome</keyword>
<dbReference type="InterPro" id="IPR025669">
    <property type="entry name" value="AAA_dom"/>
</dbReference>
<dbReference type="Gene3D" id="3.40.50.300">
    <property type="entry name" value="P-loop containing nucleotide triphosphate hydrolases"/>
    <property type="match status" value="1"/>
</dbReference>
<organism evidence="2 3">
    <name type="scientific">Pseudoxanthomonas composti</name>
    <dbReference type="NCBI Taxonomy" id="2137479"/>
    <lineage>
        <taxon>Bacteria</taxon>
        <taxon>Pseudomonadati</taxon>
        <taxon>Pseudomonadota</taxon>
        <taxon>Gammaproteobacteria</taxon>
        <taxon>Lysobacterales</taxon>
        <taxon>Lysobacteraceae</taxon>
        <taxon>Pseudoxanthomonas</taxon>
    </lineage>
</organism>
<evidence type="ECO:0000259" key="1">
    <source>
        <dbReference type="Pfam" id="PF13614"/>
    </source>
</evidence>
<evidence type="ECO:0000313" key="3">
    <source>
        <dbReference type="Proteomes" id="UP000289784"/>
    </source>
</evidence>
<dbReference type="CDD" id="cd02042">
    <property type="entry name" value="ParAB_family"/>
    <property type="match status" value="1"/>
</dbReference>